<dbReference type="PANTHER" id="PTHR31912:SF34">
    <property type="entry name" value="NOTOCHORD-RELATED PROTEIN"/>
    <property type="match status" value="1"/>
</dbReference>
<sequence>MCYLDILDNLPRLRLSSSQLKMILWIMQECGAKDVPSFNAFRAMQKHSRDTTGVKSEAHKSDLGNLFYVNDIRDLIAKDFANPEVAPHIQKYPEDVAGGPISEIWQVKDGKWHDIPVDALTPSILIEYQRYYIHEVAELVDGRWVIPVLWILQETYREYANRIPNMFRKIDHGDDLFTVWVPVWADDVSGARTKQYQKHINVYTANANLPGQLLQQEYFVRFVSTSPHAGALEQLKVVVKQVKETNYKPVRTYNAETLRPCSVRLNVPDGPADNPQQAEEASHIGHQGKYFCRRCHVGGTSEEKECAAGYHSFYEAGVPRNVEEIRDCVLEQLRLATYGVAAHVEALQTATGTKDKIAQHWIDILITRARETHAASPGRSVHDISNELLVWLSQQTDEPYNPLLNLPFFDPSQDTLVEILHTILLGDAKYTWYELHHNWTAVQQDIFTVRLQSTNLDGLRVPPVRAAYMMQYCNGLVGKHFKTLMQTMIFHIHDIVTPDQFTLVRALGELGPLLWIPSIDNMEEYLADLQILIDNVLDAFASLDPSKILIKLRLHVLLHIVQDIRRRGPAVRFSNEIFECFNAIFRFCSVLSNHQAPSRDIAANTPERWLLVARRNWIRAGKDVRRILRTAPIIQRHLGWAPPPSWTPGLIRAMAQKKQNKMAALTTEETLFVGAGNPCSIPINSGASWTKGLSVDTVSGDCCTVGSWAIFRVDELPMLGRISIILLPKASKSAQGILVVSKYNVGEALHPQLHMPVLLPDTAVNNNRVIVHSNSIQFSFNAQHDCRACSCDASGVTRQMQERQESDTLIHSIVHKDDSRFVINTHGFHNAGLLRKFFPSHSQSPGHCTWIAGKGTMICLIFSL</sequence>
<evidence type="ECO:0000313" key="2">
    <source>
        <dbReference type="Proteomes" id="UP001221757"/>
    </source>
</evidence>
<evidence type="ECO:0000313" key="1">
    <source>
        <dbReference type="EMBL" id="KAJ7622956.1"/>
    </source>
</evidence>
<dbReference type="PANTHER" id="PTHR31912">
    <property type="entry name" value="IP13529P"/>
    <property type="match status" value="1"/>
</dbReference>
<name>A0AAD7BJW8_MYCRO</name>
<keyword evidence="2" id="KW-1185">Reference proteome</keyword>
<proteinExistence type="predicted"/>
<accession>A0AAD7BJW8</accession>
<comment type="caution">
    <text evidence="1">The sequence shown here is derived from an EMBL/GenBank/DDBJ whole genome shotgun (WGS) entry which is preliminary data.</text>
</comment>
<dbReference type="AlphaFoldDB" id="A0AAD7BJW8"/>
<dbReference type="EMBL" id="JARKIE010000640">
    <property type="protein sequence ID" value="KAJ7622956.1"/>
    <property type="molecule type" value="Genomic_DNA"/>
</dbReference>
<protein>
    <submittedName>
        <fullName evidence="1">Uncharacterized protein</fullName>
    </submittedName>
</protein>
<dbReference type="Proteomes" id="UP001221757">
    <property type="component" value="Unassembled WGS sequence"/>
</dbReference>
<reference evidence="1" key="1">
    <citation type="submission" date="2023-03" db="EMBL/GenBank/DDBJ databases">
        <title>Massive genome expansion in bonnet fungi (Mycena s.s.) driven by repeated elements and novel gene families across ecological guilds.</title>
        <authorList>
            <consortium name="Lawrence Berkeley National Laboratory"/>
            <person name="Harder C.B."/>
            <person name="Miyauchi S."/>
            <person name="Viragh M."/>
            <person name="Kuo A."/>
            <person name="Thoen E."/>
            <person name="Andreopoulos B."/>
            <person name="Lu D."/>
            <person name="Skrede I."/>
            <person name="Drula E."/>
            <person name="Henrissat B."/>
            <person name="Morin E."/>
            <person name="Kohler A."/>
            <person name="Barry K."/>
            <person name="LaButti K."/>
            <person name="Morin E."/>
            <person name="Salamov A."/>
            <person name="Lipzen A."/>
            <person name="Mereny Z."/>
            <person name="Hegedus B."/>
            <person name="Baldrian P."/>
            <person name="Stursova M."/>
            <person name="Weitz H."/>
            <person name="Taylor A."/>
            <person name="Grigoriev I.V."/>
            <person name="Nagy L.G."/>
            <person name="Martin F."/>
            <person name="Kauserud H."/>
        </authorList>
    </citation>
    <scope>NUCLEOTIDE SEQUENCE</scope>
    <source>
        <strain evidence="1">CBHHK067</strain>
    </source>
</reference>
<organism evidence="1 2">
    <name type="scientific">Mycena rosella</name>
    <name type="common">Pink bonnet</name>
    <name type="synonym">Agaricus rosellus</name>
    <dbReference type="NCBI Taxonomy" id="1033263"/>
    <lineage>
        <taxon>Eukaryota</taxon>
        <taxon>Fungi</taxon>
        <taxon>Dikarya</taxon>
        <taxon>Basidiomycota</taxon>
        <taxon>Agaricomycotina</taxon>
        <taxon>Agaricomycetes</taxon>
        <taxon>Agaricomycetidae</taxon>
        <taxon>Agaricales</taxon>
        <taxon>Marasmiineae</taxon>
        <taxon>Mycenaceae</taxon>
        <taxon>Mycena</taxon>
    </lineage>
</organism>
<gene>
    <name evidence="1" type="ORF">B0H17DRAFT_1164467</name>
</gene>